<feature type="compositionally biased region" description="Gly residues" evidence="1">
    <location>
        <begin position="41"/>
        <end position="51"/>
    </location>
</feature>
<dbReference type="AlphaFoldDB" id="A0A3S5CU15"/>
<dbReference type="PANTHER" id="PTHR46961">
    <property type="entry name" value="DYNEIN HEAVY CHAIN 1, AXONEMAL-LIKE PROTEIN"/>
    <property type="match status" value="1"/>
</dbReference>
<evidence type="ECO:0000313" key="3">
    <source>
        <dbReference type="EMBL" id="VEL36940.1"/>
    </source>
</evidence>
<dbReference type="Pfam" id="PF18199">
    <property type="entry name" value="Dynein_C"/>
    <property type="match status" value="1"/>
</dbReference>
<dbReference type="PANTHER" id="PTHR46961:SF19">
    <property type="entry name" value="DYNEIN HEAVY CHAIN 5, AXONEMAL"/>
    <property type="match status" value="1"/>
</dbReference>
<dbReference type="Gene3D" id="1.20.1270.280">
    <property type="match status" value="1"/>
</dbReference>
<dbReference type="GO" id="GO:0045505">
    <property type="term" value="F:dynein intermediate chain binding"/>
    <property type="evidence" value="ECO:0007669"/>
    <property type="project" value="InterPro"/>
</dbReference>
<dbReference type="GO" id="GO:0030286">
    <property type="term" value="C:dynein complex"/>
    <property type="evidence" value="ECO:0007669"/>
    <property type="project" value="InterPro"/>
</dbReference>
<comment type="caution">
    <text evidence="3">The sequence shown here is derived from an EMBL/GenBank/DDBJ whole genome shotgun (WGS) entry which is preliminary data.</text>
</comment>
<reference evidence="3" key="1">
    <citation type="submission" date="2018-11" db="EMBL/GenBank/DDBJ databases">
        <authorList>
            <consortium name="Pathogen Informatics"/>
        </authorList>
    </citation>
    <scope>NUCLEOTIDE SEQUENCE</scope>
</reference>
<dbReference type="EMBL" id="CAAALY010253599">
    <property type="protein sequence ID" value="VEL36940.1"/>
    <property type="molecule type" value="Genomic_DNA"/>
</dbReference>
<sequence length="353" mass="39342">MLETILAFRPNDPDSVSSDISEASGREVGLAAGQEVKRDIGGGGSGSGAGGSSASAAAPLLEKQPTTRENTVAGLCRDMLARFPLAYSPTTVAERLDLMGRVQPMTIFLRQEVDRMDHVIREVTSTLQDLLLAIEGTVVMNQNLRVAMDALFDARAPANWIRPAQPLFSRRSLGALRGPKDAEFHLIRLALQMLKIFNRFILHKHTHTLTHTRASSCLSGPHRTSAHWRPPSFHELLHLFIYFTTSSLLTAFRDWRSLWAWRRRHLFIGCLELDSVFGLRKGQRPKSQTYANYDLGLTPSSGLVANREDVEGRFTAHMLWHTCLGNAKPHQKEAYKEKSEKGCYLNDPSPESG</sequence>
<feature type="region of interest" description="Disordered" evidence="1">
    <location>
        <begin position="31"/>
        <end position="66"/>
    </location>
</feature>
<dbReference type="GO" id="GO:0007018">
    <property type="term" value="P:microtubule-based movement"/>
    <property type="evidence" value="ECO:0007669"/>
    <property type="project" value="InterPro"/>
</dbReference>
<organism evidence="3 4">
    <name type="scientific">Protopolystoma xenopodis</name>
    <dbReference type="NCBI Taxonomy" id="117903"/>
    <lineage>
        <taxon>Eukaryota</taxon>
        <taxon>Metazoa</taxon>
        <taxon>Spiralia</taxon>
        <taxon>Lophotrochozoa</taxon>
        <taxon>Platyhelminthes</taxon>
        <taxon>Monogenea</taxon>
        <taxon>Polyopisthocotylea</taxon>
        <taxon>Polystomatidea</taxon>
        <taxon>Polystomatidae</taxon>
        <taxon>Protopolystoma</taxon>
    </lineage>
</organism>
<proteinExistence type="predicted"/>
<evidence type="ECO:0000256" key="1">
    <source>
        <dbReference type="SAM" id="MobiDB-lite"/>
    </source>
</evidence>
<dbReference type="InterPro" id="IPR026983">
    <property type="entry name" value="DHC"/>
</dbReference>
<gene>
    <name evidence="3" type="ORF">PXEA_LOCUS30380</name>
</gene>
<accession>A0A3S5CU15</accession>
<dbReference type="GO" id="GO:0051959">
    <property type="term" value="F:dynein light intermediate chain binding"/>
    <property type="evidence" value="ECO:0007669"/>
    <property type="project" value="InterPro"/>
</dbReference>
<feature type="domain" description="Dynein heavy chain C-terminal" evidence="2">
    <location>
        <begin position="65"/>
        <end position="162"/>
    </location>
</feature>
<evidence type="ECO:0000259" key="2">
    <source>
        <dbReference type="Pfam" id="PF18199"/>
    </source>
</evidence>
<dbReference type="InterPro" id="IPR041228">
    <property type="entry name" value="Dynein_C"/>
</dbReference>
<protein>
    <recommendedName>
        <fullName evidence="2">Dynein heavy chain C-terminal domain-containing protein</fullName>
    </recommendedName>
</protein>
<name>A0A3S5CU15_9PLAT</name>
<keyword evidence="4" id="KW-1185">Reference proteome</keyword>
<evidence type="ECO:0000313" key="4">
    <source>
        <dbReference type="Proteomes" id="UP000784294"/>
    </source>
</evidence>
<dbReference type="Proteomes" id="UP000784294">
    <property type="component" value="Unassembled WGS sequence"/>
</dbReference>